<keyword evidence="10" id="KW-1185">Reference proteome</keyword>
<evidence type="ECO:0000313" key="10">
    <source>
        <dbReference type="Proteomes" id="UP000318405"/>
    </source>
</evidence>
<dbReference type="Pfam" id="PF00239">
    <property type="entry name" value="Resolvase"/>
    <property type="match status" value="1"/>
</dbReference>
<dbReference type="AlphaFoldDB" id="A0A556AGY0"/>
<keyword evidence="3" id="KW-0230">DNA invertase</keyword>
<dbReference type="SUPFAM" id="SSF53041">
    <property type="entry name" value="Resolvase-like"/>
    <property type="match status" value="1"/>
</dbReference>
<evidence type="ECO:0000256" key="7">
    <source>
        <dbReference type="PROSITE-ProRule" id="PRU10137"/>
    </source>
</evidence>
<dbReference type="PANTHER" id="PTHR30461">
    <property type="entry name" value="DNA-INVERTASE FROM LAMBDOID PROPHAGE"/>
    <property type="match status" value="1"/>
</dbReference>
<dbReference type="Proteomes" id="UP000318405">
    <property type="component" value="Unassembled WGS sequence"/>
</dbReference>
<dbReference type="PANTHER" id="PTHR30461:SF2">
    <property type="entry name" value="SERINE RECOMBINASE PINE-RELATED"/>
    <property type="match status" value="1"/>
</dbReference>
<evidence type="ECO:0000256" key="3">
    <source>
        <dbReference type="ARBA" id="ARBA00023100"/>
    </source>
</evidence>
<dbReference type="OrthoDB" id="8585334at2"/>
<dbReference type="CDD" id="cd03768">
    <property type="entry name" value="SR_ResInv"/>
    <property type="match status" value="1"/>
</dbReference>
<feature type="active site" description="O-(5'-phospho-DNA)-serine intermediate" evidence="6 7">
    <location>
        <position position="14"/>
    </location>
</feature>
<feature type="domain" description="Resolvase/invertase-type recombinase catalytic" evidence="8">
    <location>
        <begin position="6"/>
        <end position="140"/>
    </location>
</feature>
<dbReference type="GO" id="GO:0000150">
    <property type="term" value="F:DNA strand exchange activity"/>
    <property type="evidence" value="ECO:0007669"/>
    <property type="project" value="UniProtKB-KW"/>
</dbReference>
<comment type="similarity">
    <text evidence="1">Belongs to the site-specific recombinase resolvase family.</text>
</comment>
<dbReference type="GO" id="GO:0003677">
    <property type="term" value="F:DNA binding"/>
    <property type="evidence" value="ECO:0007669"/>
    <property type="project" value="UniProtKB-KW"/>
</dbReference>
<evidence type="ECO:0000259" key="8">
    <source>
        <dbReference type="PROSITE" id="PS51736"/>
    </source>
</evidence>
<dbReference type="FunFam" id="3.40.50.1390:FF:000001">
    <property type="entry name" value="DNA recombinase"/>
    <property type="match status" value="1"/>
</dbReference>
<evidence type="ECO:0000256" key="2">
    <source>
        <dbReference type="ARBA" id="ARBA00022908"/>
    </source>
</evidence>
<dbReference type="RefSeq" id="WP_143949542.1">
    <property type="nucleotide sequence ID" value="NZ_BAABMB010000007.1"/>
</dbReference>
<evidence type="ECO:0000256" key="6">
    <source>
        <dbReference type="PIRSR" id="PIRSR606118-50"/>
    </source>
</evidence>
<dbReference type="Gene3D" id="3.40.50.1390">
    <property type="entry name" value="Resolvase, N-terminal catalytic domain"/>
    <property type="match status" value="1"/>
</dbReference>
<protein>
    <submittedName>
        <fullName evidence="9">Recombinase family protein</fullName>
    </submittedName>
</protein>
<name>A0A556AGY0_9BURK</name>
<keyword evidence="5" id="KW-0233">DNA recombination</keyword>
<dbReference type="GO" id="GO:0015074">
    <property type="term" value="P:DNA integration"/>
    <property type="evidence" value="ECO:0007669"/>
    <property type="project" value="UniProtKB-KW"/>
</dbReference>
<evidence type="ECO:0000256" key="1">
    <source>
        <dbReference type="ARBA" id="ARBA00009913"/>
    </source>
</evidence>
<dbReference type="PROSITE" id="PS00397">
    <property type="entry name" value="RECOMBINASES_1"/>
    <property type="match status" value="1"/>
</dbReference>
<keyword evidence="2" id="KW-0229">DNA integration</keyword>
<dbReference type="PROSITE" id="PS00398">
    <property type="entry name" value="RECOMBINASES_2"/>
    <property type="match status" value="1"/>
</dbReference>
<dbReference type="Gene3D" id="1.10.10.60">
    <property type="entry name" value="Homeodomain-like"/>
    <property type="match status" value="1"/>
</dbReference>
<organism evidence="9 10">
    <name type="scientific">Verticiella sediminum</name>
    <dbReference type="NCBI Taxonomy" id="1247510"/>
    <lineage>
        <taxon>Bacteria</taxon>
        <taxon>Pseudomonadati</taxon>
        <taxon>Pseudomonadota</taxon>
        <taxon>Betaproteobacteria</taxon>
        <taxon>Burkholderiales</taxon>
        <taxon>Alcaligenaceae</taxon>
        <taxon>Verticiella</taxon>
    </lineage>
</organism>
<dbReference type="PROSITE" id="PS51736">
    <property type="entry name" value="RECOMBINASES_3"/>
    <property type="match status" value="1"/>
</dbReference>
<dbReference type="InterPro" id="IPR036162">
    <property type="entry name" value="Resolvase-like_N_sf"/>
</dbReference>
<sequence length="195" mass="21231">MKAPARTIGYARVSTEDQNLELQTRALQRSGCDQIYTDHGVSGAVTSRSGLTRALRALRKGDKLVVWRLDRLGRSLIHLVQLLDRLGQRGVAFCSLCEHIDTATSGGRLVFHMMAALAEFERSLISERTRAGMAAARARGKHVGRMPSLSPEQCARARQLVEVEGVPKEVVAAQYGVQPRTLARLLSRSAGGSPS</sequence>
<comment type="caution">
    <text evidence="9">The sequence shown here is derived from an EMBL/GenBank/DDBJ whole genome shotgun (WGS) entry which is preliminary data.</text>
</comment>
<dbReference type="InterPro" id="IPR050639">
    <property type="entry name" value="SSR_resolvase"/>
</dbReference>
<dbReference type="InterPro" id="IPR006118">
    <property type="entry name" value="Recombinase_CS"/>
</dbReference>
<dbReference type="EMBL" id="VLTJ01000030">
    <property type="protein sequence ID" value="TSH92129.1"/>
    <property type="molecule type" value="Genomic_DNA"/>
</dbReference>
<gene>
    <name evidence="9" type="ORF">FOZ76_17300</name>
</gene>
<accession>A0A556AGY0</accession>
<evidence type="ECO:0000256" key="5">
    <source>
        <dbReference type="ARBA" id="ARBA00023172"/>
    </source>
</evidence>
<evidence type="ECO:0000256" key="4">
    <source>
        <dbReference type="ARBA" id="ARBA00023125"/>
    </source>
</evidence>
<reference evidence="9 10" key="1">
    <citation type="submission" date="2019-07" db="EMBL/GenBank/DDBJ databases">
        <title>Qingshengfaniella alkalisoli gen. nov., sp. nov., isolated from saline soil.</title>
        <authorList>
            <person name="Xu L."/>
            <person name="Huang X.-X."/>
            <person name="Sun J.-Q."/>
        </authorList>
    </citation>
    <scope>NUCLEOTIDE SEQUENCE [LARGE SCALE GENOMIC DNA]</scope>
    <source>
        <strain evidence="9 10">DSM 27279</strain>
    </source>
</reference>
<evidence type="ECO:0000313" key="9">
    <source>
        <dbReference type="EMBL" id="TSH92129.1"/>
    </source>
</evidence>
<dbReference type="SMART" id="SM00857">
    <property type="entry name" value="Resolvase"/>
    <property type="match status" value="1"/>
</dbReference>
<keyword evidence="4" id="KW-0238">DNA-binding</keyword>
<dbReference type="InterPro" id="IPR006119">
    <property type="entry name" value="Resolv_N"/>
</dbReference>
<proteinExistence type="inferred from homology"/>